<comment type="similarity">
    <text evidence="1">Belongs to the glycosyl hydrolase 25 family.</text>
</comment>
<dbReference type="RefSeq" id="WP_397403611.1">
    <property type="nucleotide sequence ID" value="NZ_JBIRYI010000005.1"/>
</dbReference>
<evidence type="ECO:0000256" key="4">
    <source>
        <dbReference type="SAM" id="Phobius"/>
    </source>
</evidence>
<organism evidence="5 6">
    <name type="scientific">Promicromonospora kroppenstedtii</name>
    <dbReference type="NCBI Taxonomy" id="440482"/>
    <lineage>
        <taxon>Bacteria</taxon>
        <taxon>Bacillati</taxon>
        <taxon>Actinomycetota</taxon>
        <taxon>Actinomycetes</taxon>
        <taxon>Micrococcales</taxon>
        <taxon>Promicromonosporaceae</taxon>
        <taxon>Promicromonospora</taxon>
    </lineage>
</organism>
<dbReference type="Gene3D" id="3.20.20.80">
    <property type="entry name" value="Glycosidases"/>
    <property type="match status" value="1"/>
</dbReference>
<evidence type="ECO:0000256" key="1">
    <source>
        <dbReference type="ARBA" id="ARBA00010646"/>
    </source>
</evidence>
<feature type="transmembrane region" description="Helical" evidence="4">
    <location>
        <begin position="21"/>
        <end position="45"/>
    </location>
</feature>
<protein>
    <submittedName>
        <fullName evidence="5">GH25 family lysozyme</fullName>
    </submittedName>
</protein>
<evidence type="ECO:0000256" key="3">
    <source>
        <dbReference type="ARBA" id="ARBA00023295"/>
    </source>
</evidence>
<dbReference type="PANTHER" id="PTHR34135">
    <property type="entry name" value="LYSOZYME"/>
    <property type="match status" value="1"/>
</dbReference>
<sequence length="259" mass="28642">MRTPFERRPPRSAPRTGVRTALWTTAAGVAVVVVLGVLVATGTVWPSRLPAAAHDVRGVDVSHYQGEIDWDVLAAQDLDFAWIKATEGASHTDPRFAENWAAANRTDLLVGAYHFMSFESPGAEQAARLAREVPATPGTLPPVIDLEFYGRYFQDPPAPDQVRAILDPLVAGVEEHYGVPPIVYATGDAYDLYLADRYPDLPIWIRSVAWTPRLSDGRDWTIWQYSNRDRLPGYDGVEPYIDLNVFAGTRAELTALTLP</sequence>
<dbReference type="PROSITE" id="PS51904">
    <property type="entry name" value="GLYCOSYL_HYDROL_F25_2"/>
    <property type="match status" value="1"/>
</dbReference>
<dbReference type="Proteomes" id="UP001611580">
    <property type="component" value="Unassembled WGS sequence"/>
</dbReference>
<gene>
    <name evidence="5" type="ORF">ACH47X_09515</name>
</gene>
<keyword evidence="2" id="KW-0378">Hydrolase</keyword>
<dbReference type="SUPFAM" id="SSF51445">
    <property type="entry name" value="(Trans)glycosidases"/>
    <property type="match status" value="1"/>
</dbReference>
<dbReference type="InterPro" id="IPR017853">
    <property type="entry name" value="GH"/>
</dbReference>
<proteinExistence type="inferred from homology"/>
<dbReference type="EMBL" id="JBIRYI010000005">
    <property type="protein sequence ID" value="MFI2487136.1"/>
    <property type="molecule type" value="Genomic_DNA"/>
</dbReference>
<keyword evidence="3" id="KW-0326">Glycosidase</keyword>
<dbReference type="InterPro" id="IPR002053">
    <property type="entry name" value="Glyco_hydro_25"/>
</dbReference>
<evidence type="ECO:0000313" key="5">
    <source>
        <dbReference type="EMBL" id="MFI2487136.1"/>
    </source>
</evidence>
<reference evidence="5 6" key="1">
    <citation type="submission" date="2024-10" db="EMBL/GenBank/DDBJ databases">
        <title>The Natural Products Discovery Center: Release of the First 8490 Sequenced Strains for Exploring Actinobacteria Biosynthetic Diversity.</title>
        <authorList>
            <person name="Kalkreuter E."/>
            <person name="Kautsar S.A."/>
            <person name="Yang D."/>
            <person name="Bader C.D."/>
            <person name="Teijaro C.N."/>
            <person name="Fluegel L."/>
            <person name="Davis C.M."/>
            <person name="Simpson J.R."/>
            <person name="Lauterbach L."/>
            <person name="Steele A.D."/>
            <person name="Gui C."/>
            <person name="Meng S."/>
            <person name="Li G."/>
            <person name="Viehrig K."/>
            <person name="Ye F."/>
            <person name="Su P."/>
            <person name="Kiefer A.F."/>
            <person name="Nichols A."/>
            <person name="Cepeda A.J."/>
            <person name="Yan W."/>
            <person name="Fan B."/>
            <person name="Jiang Y."/>
            <person name="Adhikari A."/>
            <person name="Zheng C.-J."/>
            <person name="Schuster L."/>
            <person name="Cowan T.M."/>
            <person name="Smanski M.J."/>
            <person name="Chevrette M.G."/>
            <person name="De Carvalho L.P.S."/>
            <person name="Shen B."/>
        </authorList>
    </citation>
    <scope>NUCLEOTIDE SEQUENCE [LARGE SCALE GENOMIC DNA]</scope>
    <source>
        <strain evidence="5 6">NPDC019481</strain>
    </source>
</reference>
<dbReference type="PANTHER" id="PTHR34135:SF2">
    <property type="entry name" value="LYSOZYME"/>
    <property type="match status" value="1"/>
</dbReference>
<keyword evidence="6" id="KW-1185">Reference proteome</keyword>
<accession>A0ABW7XHY9</accession>
<keyword evidence="4" id="KW-0472">Membrane</keyword>
<keyword evidence="4" id="KW-1133">Transmembrane helix</keyword>
<dbReference type="Pfam" id="PF01183">
    <property type="entry name" value="Glyco_hydro_25"/>
    <property type="match status" value="1"/>
</dbReference>
<comment type="caution">
    <text evidence="5">The sequence shown here is derived from an EMBL/GenBank/DDBJ whole genome shotgun (WGS) entry which is preliminary data.</text>
</comment>
<name>A0ABW7XHY9_9MICO</name>
<dbReference type="SMART" id="SM00641">
    <property type="entry name" value="Glyco_25"/>
    <property type="match status" value="1"/>
</dbReference>
<evidence type="ECO:0000256" key="2">
    <source>
        <dbReference type="ARBA" id="ARBA00022801"/>
    </source>
</evidence>
<evidence type="ECO:0000313" key="6">
    <source>
        <dbReference type="Proteomes" id="UP001611580"/>
    </source>
</evidence>
<keyword evidence="4" id="KW-0812">Transmembrane</keyword>
<dbReference type="InterPro" id="IPR018077">
    <property type="entry name" value="Glyco_hydro_fam25_subgr"/>
</dbReference>